<dbReference type="AlphaFoldDB" id="A0A5E7HYQ7"/>
<accession>A0A5E7HYQ7</accession>
<sequence length="1267" mass="137249">MTDPCAKRNPLVRSGTTQDGRIRAELATDHFLPDERDIADLILFGQRFAKHIQYYDAGNAKAGDWTAFFESNVTASLAALAKLPVDAFRGTQLDLENWLKTDPARDPAQLAAHARLAFHLPLVLLQIAGRHHQHLPADHPFSATLVELAARDLAEPLGGLIGWYKGAFDASLGVGNLIFDDDPLLQADYNIDGTAGDTRLRLSATIAAAIVGQPAFSIAPVPAPILARVDAAGWASLYAATGADPSPYEDAIGQTHQRYEQIYDALSYNLLGTAVEHVYQALERIRRDAVAHLEESLASFAGHAPNYGLWLAFLKLFQHARGEMNRFTERHLDFYFREVLRLDNRAAQPDRVHLLFELSKGVEAHLLRAGTPLRAGKDALGKAVSYALENDIVINRASVAELRGLQVLAGGTPSAPTRIPLAALAVRSRDGLGEVELAKDEPSWPPFGPALSPAARIGFAVADRKLFLREGTRSISIRAELKSPLATTAIFPRWRVRLTGDKGWFELSGMAQISTVLDNSFSEPVEEAAGGKAQSKTGKSAASDAREKKSNAFADKKAGNKPLHILEITLDLDPDDPPIVPLDAKLHGSDYPPGVPVAEVLFDFDALDSARAFAVLRDIRTERPTLSVEASGLKNLMVIAGGGVVDVAKPFAPFGAQPMVGAQWIIGSAEVFSKSIDEWGLSLDWASSYSSTGYFWNRSADSYNPGEAVLSGGKWIAAPGSTSKTSRRFGRGRKPTNNTDIGLGETGVEIAMKSADLIDGLTEQTLENQQLTATSLNGFVRMRLPLDFGHAAFVRENTRALIGLSGGTAYTASTSVNVTTQSLPREPYNPLIIRLEAAYATTRDAVEDFTLLHPFGLSDSTADGRLFPSLPFEGALLIGVKDFAAPARLTLLVQVADGSGDPLKQAPQLQYHYLDGDTWKALEEQDIDDKTHNFSGSGVLGLNLPEAADNVHRVLPSGLHWIRIAASQNAAALNRLLSVDAQAARASCVDAGNDPAFLATPLPAGSISKLVTPDLAIKQIAQPYSSFDGRPPETARAFATRVSERLRHKDRAVTLWDYEALVLEAFPRLYRVKCLGTTELKRNAQNVTVADNELMPGAVTVVTVPWTHGQNSHDPLRPYTDQATLAAVDALLRQRISPFVRLEVQNPKFEEVQVDFKVKFMPGIGDIAFYIDDLNKAVIGFLTPWSSPGGGEITFGGKLWKSSIIDFVEELPQVDYVTDFRLYHKVDIAAPAGGWTPVDVELIEATTARSILVSAPRHSISEVPGNA</sequence>
<evidence type="ECO:0000256" key="1">
    <source>
        <dbReference type="SAM" id="MobiDB-lite"/>
    </source>
</evidence>
<gene>
    <name evidence="2" type="ORF">PS862_01261</name>
</gene>
<dbReference type="Proteomes" id="UP000385207">
    <property type="component" value="Unassembled WGS sequence"/>
</dbReference>
<evidence type="ECO:0008006" key="4">
    <source>
        <dbReference type="Google" id="ProtNLM"/>
    </source>
</evidence>
<name>A0A5E7HYQ7_PSEFL</name>
<dbReference type="RefSeq" id="WP_150783497.1">
    <property type="nucleotide sequence ID" value="NZ_CABVII010000004.1"/>
</dbReference>
<feature type="compositionally biased region" description="Basic residues" evidence="1">
    <location>
        <begin position="725"/>
        <end position="734"/>
    </location>
</feature>
<dbReference type="EMBL" id="CABVII010000004">
    <property type="protein sequence ID" value="VVO69439.1"/>
    <property type="molecule type" value="Genomic_DNA"/>
</dbReference>
<organism evidence="2 3">
    <name type="scientific">Pseudomonas fluorescens</name>
    <dbReference type="NCBI Taxonomy" id="294"/>
    <lineage>
        <taxon>Bacteria</taxon>
        <taxon>Pseudomonadati</taxon>
        <taxon>Pseudomonadota</taxon>
        <taxon>Gammaproteobacteria</taxon>
        <taxon>Pseudomonadales</taxon>
        <taxon>Pseudomonadaceae</taxon>
        <taxon>Pseudomonas</taxon>
    </lineage>
</organism>
<feature type="region of interest" description="Disordered" evidence="1">
    <location>
        <begin position="721"/>
        <end position="743"/>
    </location>
</feature>
<dbReference type="OrthoDB" id="9762853at2"/>
<evidence type="ECO:0000313" key="2">
    <source>
        <dbReference type="EMBL" id="VVO69439.1"/>
    </source>
</evidence>
<proteinExistence type="predicted"/>
<protein>
    <recommendedName>
        <fullName evidence="4">Baseplate protein J-like domain-containing protein</fullName>
    </recommendedName>
</protein>
<feature type="region of interest" description="Disordered" evidence="1">
    <location>
        <begin position="527"/>
        <end position="552"/>
    </location>
</feature>
<reference evidence="2 3" key="1">
    <citation type="submission" date="2019-09" db="EMBL/GenBank/DDBJ databases">
        <authorList>
            <person name="Chandra G."/>
            <person name="Truman W A."/>
        </authorList>
    </citation>
    <scope>NUCLEOTIDE SEQUENCE [LARGE SCALE GENOMIC DNA]</scope>
    <source>
        <strain evidence="2">PS862</strain>
    </source>
</reference>
<evidence type="ECO:0000313" key="3">
    <source>
        <dbReference type="Proteomes" id="UP000385207"/>
    </source>
</evidence>